<dbReference type="EMBL" id="UINC01140428">
    <property type="protein sequence ID" value="SVD27566.1"/>
    <property type="molecule type" value="Genomic_DNA"/>
</dbReference>
<evidence type="ECO:0000313" key="1">
    <source>
        <dbReference type="EMBL" id="SVD27566.1"/>
    </source>
</evidence>
<organism evidence="1">
    <name type="scientific">marine metagenome</name>
    <dbReference type="NCBI Taxonomy" id="408172"/>
    <lineage>
        <taxon>unclassified sequences</taxon>
        <taxon>metagenomes</taxon>
        <taxon>ecological metagenomes</taxon>
    </lineage>
</organism>
<protein>
    <submittedName>
        <fullName evidence="1">Uncharacterized protein</fullName>
    </submittedName>
</protein>
<accession>A0A382TZS6</accession>
<name>A0A382TZS6_9ZZZZ</name>
<dbReference type="AlphaFoldDB" id="A0A382TZS6"/>
<gene>
    <name evidence="1" type="ORF">METZ01_LOCUS380420</name>
</gene>
<reference evidence="1" key="1">
    <citation type="submission" date="2018-05" db="EMBL/GenBank/DDBJ databases">
        <authorList>
            <person name="Lanie J.A."/>
            <person name="Ng W.-L."/>
            <person name="Kazmierczak K.M."/>
            <person name="Andrzejewski T.M."/>
            <person name="Davidsen T.M."/>
            <person name="Wayne K.J."/>
            <person name="Tettelin H."/>
            <person name="Glass J.I."/>
            <person name="Rusch D."/>
            <person name="Podicherti R."/>
            <person name="Tsui H.-C.T."/>
            <person name="Winkler M.E."/>
        </authorList>
    </citation>
    <scope>NUCLEOTIDE SEQUENCE</scope>
</reference>
<proteinExistence type="predicted"/>
<sequence>MTNTINEMAYLCSSADRHDRRFWNGNAKSYRRVEDSAEAKVLFDQILACREALREPILSTVRNDHDGHLLTVPEPNREPLKSGRHRINTWIDMHYSINQDGDPLEFKKYNRAGARPNTFRVWFTSAGVGQGIFSSTNRDDHPSRLSLLSASVPARFIDREPSNSGWDNHPLGLAGINGAKHIYLADWRNQFENDDDFLMVVTDCWLNLGETLKTNRV</sequence>